<dbReference type="EMBL" id="LAZR01060281">
    <property type="protein sequence ID" value="KKK66015.1"/>
    <property type="molecule type" value="Genomic_DNA"/>
</dbReference>
<reference evidence="1" key="1">
    <citation type="journal article" date="2015" name="Nature">
        <title>Complex archaea that bridge the gap between prokaryotes and eukaryotes.</title>
        <authorList>
            <person name="Spang A."/>
            <person name="Saw J.H."/>
            <person name="Jorgensen S.L."/>
            <person name="Zaremba-Niedzwiedzka K."/>
            <person name="Martijn J."/>
            <person name="Lind A.E."/>
            <person name="van Eijk R."/>
            <person name="Schleper C."/>
            <person name="Guy L."/>
            <person name="Ettema T.J."/>
        </authorList>
    </citation>
    <scope>NUCLEOTIDE SEQUENCE</scope>
</reference>
<organism evidence="1">
    <name type="scientific">marine sediment metagenome</name>
    <dbReference type="NCBI Taxonomy" id="412755"/>
    <lineage>
        <taxon>unclassified sequences</taxon>
        <taxon>metagenomes</taxon>
        <taxon>ecological metagenomes</taxon>
    </lineage>
</organism>
<accession>A0A0F8XXM0</accession>
<name>A0A0F8XXM0_9ZZZZ</name>
<sequence>MQALLRAFHALPEGGFTAVHAGRRYRVVKTSHADARSRKLVARALDGSDYISLNLYLLRDGRALLRPCEMPERKVRDFILGAVPESV</sequence>
<gene>
    <name evidence="1" type="ORF">LCGC14_2968320</name>
</gene>
<proteinExistence type="predicted"/>
<evidence type="ECO:0000313" key="1">
    <source>
        <dbReference type="EMBL" id="KKK66015.1"/>
    </source>
</evidence>
<comment type="caution">
    <text evidence="1">The sequence shown here is derived from an EMBL/GenBank/DDBJ whole genome shotgun (WGS) entry which is preliminary data.</text>
</comment>
<evidence type="ECO:0008006" key="2">
    <source>
        <dbReference type="Google" id="ProtNLM"/>
    </source>
</evidence>
<protein>
    <recommendedName>
        <fullName evidence="2">Peptide methionine sulfoxide reductase</fullName>
    </recommendedName>
</protein>
<dbReference type="AlphaFoldDB" id="A0A0F8XXM0"/>